<proteinExistence type="predicted"/>
<organism evidence="4 5">
    <name type="scientific">Parabacteroides johnsonii</name>
    <dbReference type="NCBI Taxonomy" id="387661"/>
    <lineage>
        <taxon>Bacteria</taxon>
        <taxon>Pseudomonadati</taxon>
        <taxon>Bacteroidota</taxon>
        <taxon>Bacteroidia</taxon>
        <taxon>Bacteroidales</taxon>
        <taxon>Tannerellaceae</taxon>
        <taxon>Parabacteroides</taxon>
    </lineage>
</organism>
<dbReference type="PANTHER" id="PTHR22916:SF51">
    <property type="entry name" value="GLYCOSYLTRANSFERASE EPSH-RELATED"/>
    <property type="match status" value="1"/>
</dbReference>
<dbReference type="Pfam" id="PF00535">
    <property type="entry name" value="Glycos_transf_2"/>
    <property type="match status" value="1"/>
</dbReference>
<dbReference type="Gene3D" id="3.90.550.10">
    <property type="entry name" value="Spore Coat Polysaccharide Biosynthesis Protein SpsA, Chain A"/>
    <property type="match status" value="1"/>
</dbReference>
<dbReference type="InterPro" id="IPR029044">
    <property type="entry name" value="Nucleotide-diphossugar_trans"/>
</dbReference>
<comment type="caution">
    <text evidence="4">The sequence shown here is derived from an EMBL/GenBank/DDBJ whole genome shotgun (WGS) entry which is preliminary data.</text>
</comment>
<keyword evidence="2 4" id="KW-0808">Transferase</keyword>
<feature type="domain" description="Glycosyltransferase 2-like" evidence="3">
    <location>
        <begin position="6"/>
        <end position="171"/>
    </location>
</feature>
<name>A0A9Q5SRM7_9BACT</name>
<dbReference type="Proteomes" id="UP000195975">
    <property type="component" value="Unassembled WGS sequence"/>
</dbReference>
<accession>A0A9Q5SRM7</accession>
<dbReference type="AlphaFoldDB" id="A0A9Q5SRM7"/>
<evidence type="ECO:0000313" key="5">
    <source>
        <dbReference type="Proteomes" id="UP000195975"/>
    </source>
</evidence>
<evidence type="ECO:0000256" key="2">
    <source>
        <dbReference type="ARBA" id="ARBA00022679"/>
    </source>
</evidence>
<dbReference type="InterPro" id="IPR001173">
    <property type="entry name" value="Glyco_trans_2-like"/>
</dbReference>
<dbReference type="CDD" id="cd00761">
    <property type="entry name" value="Glyco_tranf_GTA_type"/>
    <property type="match status" value="1"/>
</dbReference>
<evidence type="ECO:0000313" key="4">
    <source>
        <dbReference type="EMBL" id="OUO05079.1"/>
    </source>
</evidence>
<protein>
    <submittedName>
        <fullName evidence="4">Glycosyl transferase family 2</fullName>
    </submittedName>
</protein>
<sequence length="347" mass="40129">MKMKVSIIIPVYNVSKYIERCLKSVLGQTWKDLEIILVDDCTPDDSMDIVRGILETSSRSDIVTILKHEKNRGLSAARNTGIRQATGNYLYFLDSDDYLPANGIELLADAAIQYDVDFVIGNYEITGSPRWTPPLLLDTCLLVNNKEILSAYSKDKWYVMAWNKLIRKSFVDDSSLFFQEGIIHEDDLWSFMLACKAQKACCVDQTTYYYTIQSDSIMGKPSMYALECRVKIIGCLYDYIDLHPNLKEVSDVYVLFETLKAKYFDRILYFSKDKEFQYAAYVSFRTQTYISPIKALLAFNPGIKLCLRNVHKLLPEKLGFEYFKAFVYMSYKLLIASIKLRQWSGRQ</sequence>
<evidence type="ECO:0000259" key="3">
    <source>
        <dbReference type="Pfam" id="PF00535"/>
    </source>
</evidence>
<evidence type="ECO:0000256" key="1">
    <source>
        <dbReference type="ARBA" id="ARBA00022676"/>
    </source>
</evidence>
<dbReference type="GO" id="GO:0016758">
    <property type="term" value="F:hexosyltransferase activity"/>
    <property type="evidence" value="ECO:0007669"/>
    <property type="project" value="UniProtKB-ARBA"/>
</dbReference>
<dbReference type="SUPFAM" id="SSF53448">
    <property type="entry name" value="Nucleotide-diphospho-sugar transferases"/>
    <property type="match status" value="1"/>
</dbReference>
<keyword evidence="1" id="KW-0328">Glycosyltransferase</keyword>
<reference evidence="5" key="1">
    <citation type="submission" date="2017-04" db="EMBL/GenBank/DDBJ databases">
        <title>Function of individual gut microbiota members based on whole genome sequencing of pure cultures obtained from chicken caecum.</title>
        <authorList>
            <person name="Medvecky M."/>
            <person name="Cejkova D."/>
            <person name="Polansky O."/>
            <person name="Karasova D."/>
            <person name="Kubasova T."/>
            <person name="Cizek A."/>
            <person name="Rychlik I."/>
        </authorList>
    </citation>
    <scope>NUCLEOTIDE SEQUENCE [LARGE SCALE GENOMIC DNA]</scope>
    <source>
        <strain evidence="5">An42</strain>
    </source>
</reference>
<gene>
    <name evidence="4" type="ORF">B5F96_10160</name>
</gene>
<dbReference type="PANTHER" id="PTHR22916">
    <property type="entry name" value="GLYCOSYLTRANSFERASE"/>
    <property type="match status" value="1"/>
</dbReference>
<dbReference type="EMBL" id="NFIJ01000009">
    <property type="protein sequence ID" value="OUO05079.1"/>
    <property type="molecule type" value="Genomic_DNA"/>
</dbReference>